<evidence type="ECO:0000313" key="3">
    <source>
        <dbReference type="Proteomes" id="UP000252519"/>
    </source>
</evidence>
<dbReference type="GO" id="GO:0007165">
    <property type="term" value="P:signal transduction"/>
    <property type="evidence" value="ECO:0007669"/>
    <property type="project" value="InterPro"/>
</dbReference>
<dbReference type="EMBL" id="JOJR01000164">
    <property type="protein sequence ID" value="RCN43262.1"/>
    <property type="molecule type" value="Genomic_DNA"/>
</dbReference>
<dbReference type="Gene3D" id="3.10.20.90">
    <property type="entry name" value="Phosphatidylinositol 3-kinase Catalytic Subunit, Chain A, domain 1"/>
    <property type="match status" value="1"/>
</dbReference>
<organism evidence="2 3">
    <name type="scientific">Ancylostoma caninum</name>
    <name type="common">Dog hookworm</name>
    <dbReference type="NCBI Taxonomy" id="29170"/>
    <lineage>
        <taxon>Eukaryota</taxon>
        <taxon>Metazoa</taxon>
        <taxon>Ecdysozoa</taxon>
        <taxon>Nematoda</taxon>
        <taxon>Chromadorea</taxon>
        <taxon>Rhabditida</taxon>
        <taxon>Rhabditina</taxon>
        <taxon>Rhabditomorpha</taxon>
        <taxon>Strongyloidea</taxon>
        <taxon>Ancylostomatidae</taxon>
        <taxon>Ancylostomatinae</taxon>
        <taxon>Ancylostoma</taxon>
    </lineage>
</organism>
<dbReference type="SMART" id="SM00314">
    <property type="entry name" value="RA"/>
    <property type="match status" value="1"/>
</dbReference>
<dbReference type="AlphaFoldDB" id="A0A368GFW9"/>
<reference evidence="2 3" key="1">
    <citation type="submission" date="2014-10" db="EMBL/GenBank/DDBJ databases">
        <title>Draft genome of the hookworm Ancylostoma caninum.</title>
        <authorList>
            <person name="Mitreva M."/>
        </authorList>
    </citation>
    <scope>NUCLEOTIDE SEQUENCE [LARGE SCALE GENOMIC DNA]</scope>
    <source>
        <strain evidence="2 3">Baltimore</strain>
    </source>
</reference>
<proteinExistence type="predicted"/>
<keyword evidence="3" id="KW-1185">Reference proteome</keyword>
<evidence type="ECO:0000259" key="1">
    <source>
        <dbReference type="PROSITE" id="PS50200"/>
    </source>
</evidence>
<evidence type="ECO:0000313" key="2">
    <source>
        <dbReference type="EMBL" id="RCN43262.1"/>
    </source>
</evidence>
<dbReference type="PROSITE" id="PS50200">
    <property type="entry name" value="RA"/>
    <property type="match status" value="1"/>
</dbReference>
<dbReference type="Proteomes" id="UP000252519">
    <property type="component" value="Unassembled WGS sequence"/>
</dbReference>
<dbReference type="OrthoDB" id="2428204at2759"/>
<dbReference type="Pfam" id="PF00788">
    <property type="entry name" value="RA"/>
    <property type="match status" value="1"/>
</dbReference>
<dbReference type="STRING" id="29170.A0A368GFW9"/>
<gene>
    <name evidence="2" type="ORF">ANCCAN_10761</name>
</gene>
<accession>A0A368GFW9</accession>
<protein>
    <submittedName>
        <fullName evidence="2">Ras association domain protein</fullName>
    </submittedName>
</protein>
<sequence length="157" mass="17761">MSTTPDTENFRLYRRQGFSTYLQEEGDVEESSTAVRPTRTEWNYTYEVISVFAACDFGFPRGTCVHLSISANTTSKKVVELVLEQLARIQSPPTQLEMSAVDVDDFCLVAVVGARERRLKDDFALTRLQSPWNKGRLFVRRRSALLAAVEYGNEAVV</sequence>
<comment type="caution">
    <text evidence="2">The sequence shown here is derived from an EMBL/GenBank/DDBJ whole genome shotgun (WGS) entry which is preliminary data.</text>
</comment>
<name>A0A368GFW9_ANCCA</name>
<dbReference type="InterPro" id="IPR000159">
    <property type="entry name" value="RA_dom"/>
</dbReference>
<feature type="domain" description="Ras-associating" evidence="1">
    <location>
        <begin position="48"/>
        <end position="144"/>
    </location>
</feature>